<proteinExistence type="predicted"/>
<keyword evidence="8" id="KW-1185">Reference proteome</keyword>
<keyword evidence="3" id="KW-0547">Nucleotide-binding</keyword>
<accession>A0A1Z5J6N0</accession>
<dbReference type="PANTHER" id="PTHR45992:SF11">
    <property type="entry name" value="ALPHA-TYPE PROTEIN KINASE DOMAIN-CONTAINING PROTEIN"/>
    <property type="match status" value="1"/>
</dbReference>
<dbReference type="SUPFAM" id="SSF56112">
    <property type="entry name" value="Protein kinase-like (PK-like)"/>
    <property type="match status" value="2"/>
</dbReference>
<dbReference type="Proteomes" id="UP000198406">
    <property type="component" value="Unassembled WGS sequence"/>
</dbReference>
<dbReference type="PROSITE" id="PS51158">
    <property type="entry name" value="ALPHA_KINASE"/>
    <property type="match status" value="1"/>
</dbReference>
<dbReference type="InterPro" id="IPR011009">
    <property type="entry name" value="Kinase-like_dom_sf"/>
</dbReference>
<evidence type="ECO:0000256" key="4">
    <source>
        <dbReference type="ARBA" id="ARBA00022777"/>
    </source>
</evidence>
<reference evidence="7 8" key="1">
    <citation type="journal article" date="2015" name="Plant Cell">
        <title>Oil accumulation by the oleaginous diatom Fistulifera solaris as revealed by the genome and transcriptome.</title>
        <authorList>
            <person name="Tanaka T."/>
            <person name="Maeda Y."/>
            <person name="Veluchamy A."/>
            <person name="Tanaka M."/>
            <person name="Abida H."/>
            <person name="Marechal E."/>
            <person name="Bowler C."/>
            <person name="Muto M."/>
            <person name="Sunaga Y."/>
            <person name="Tanaka M."/>
            <person name="Yoshino T."/>
            <person name="Taniguchi T."/>
            <person name="Fukuda Y."/>
            <person name="Nemoto M."/>
            <person name="Matsumoto M."/>
            <person name="Wong P.S."/>
            <person name="Aburatani S."/>
            <person name="Fujibuchi W."/>
        </authorList>
    </citation>
    <scope>NUCLEOTIDE SEQUENCE [LARGE SCALE GENOMIC DNA]</scope>
    <source>
        <strain evidence="7 8">JPCC DA0580</strain>
    </source>
</reference>
<sequence length="687" mass="78337">MKSATSIRTSAITFVETEHGRLRRKQRGIDKKDLQAARKYGIRYGTHPRPNGDKAAMYIYKDITYIVNEVTGEEVTCYAKPLELEEVPLTADMHVEYTKARRNIQDNLDCWTSNSVLVVDTLGSMKQADVWGTRTRLAAVWVSIALDFLASRLETGEGGLTDVISVVTLGETTNVIFEEEPCSWVLYNKLISRDVTSSEPECCVCCITHFPTDGRPSDAATGYRMDKEACFQIIEDTVGNLAKQFGRRLTFKAIAIGDYDDFDVLKRMVNAADDYGAHADFCLSSMTSSALGDVFTSVATSISLTQLELTDAKSKKQQQVRSILRESRSKAGQVVLRVSCHDFWIYSLDKVKRKIYKEWVELDGINKNRRKHKYEKAELQHPCARYVAFAKVPFGEGAERFAYRFFELAADHWTIVGRPMVAKESRLILDVDCSNEKARKEYTASFCKTQQLARRLAKEFNKKLKESYRVDQRTPTVSFLDCSIYELDDPNLGVLSVLVEDKLDHTKWHKWNCNNGFVDGMKEAPIFSQESLRHAAINMTRVAHFEGDMIEEGSEEDEEDSDEEKEAPAVFLEKGAIVFSPFEVAQAFSHFSYWASGRKRLVCDLQGVYDELNNVLMFSDPVIHYYNPYGYTCRKNVHGRTDQGKEGMHKFFHTHADYCGHLCKIVNRGFRRVRRFDKKSQDHSVSA</sequence>
<dbReference type="GO" id="GO:0004674">
    <property type="term" value="F:protein serine/threonine kinase activity"/>
    <property type="evidence" value="ECO:0007669"/>
    <property type="project" value="UniProtKB-KW"/>
</dbReference>
<evidence type="ECO:0000313" key="7">
    <source>
        <dbReference type="EMBL" id="GAX09586.1"/>
    </source>
</evidence>
<name>A0A1Z5J6N0_FISSO</name>
<evidence type="ECO:0000256" key="1">
    <source>
        <dbReference type="ARBA" id="ARBA00022527"/>
    </source>
</evidence>
<dbReference type="AlphaFoldDB" id="A0A1Z5J6N0"/>
<keyword evidence="2" id="KW-0808">Transferase</keyword>
<keyword evidence="1" id="KW-0723">Serine/threonine-protein kinase</keyword>
<evidence type="ECO:0000256" key="5">
    <source>
        <dbReference type="ARBA" id="ARBA00022840"/>
    </source>
</evidence>
<dbReference type="InParanoid" id="A0A1Z5J6N0"/>
<dbReference type="EMBL" id="BDSP01000010">
    <property type="protein sequence ID" value="GAX09586.1"/>
    <property type="molecule type" value="Genomic_DNA"/>
</dbReference>
<dbReference type="Pfam" id="PF02816">
    <property type="entry name" value="Alpha_kinase"/>
    <property type="match status" value="2"/>
</dbReference>
<dbReference type="SMART" id="SM00811">
    <property type="entry name" value="Alpha_kinase"/>
    <property type="match status" value="1"/>
</dbReference>
<protein>
    <recommendedName>
        <fullName evidence="6">Alpha-type protein kinase domain-containing protein</fullName>
    </recommendedName>
</protein>
<dbReference type="InterPro" id="IPR051852">
    <property type="entry name" value="Alpha-type_PK"/>
</dbReference>
<evidence type="ECO:0000313" key="8">
    <source>
        <dbReference type="Proteomes" id="UP000198406"/>
    </source>
</evidence>
<keyword evidence="4" id="KW-0418">Kinase</keyword>
<gene>
    <name evidence="7" type="ORF">FisN_38Lh007</name>
</gene>
<dbReference type="OrthoDB" id="43049at2759"/>
<evidence type="ECO:0000259" key="6">
    <source>
        <dbReference type="PROSITE" id="PS51158"/>
    </source>
</evidence>
<keyword evidence="5" id="KW-0067">ATP-binding</keyword>
<dbReference type="GO" id="GO:0005524">
    <property type="term" value="F:ATP binding"/>
    <property type="evidence" value="ECO:0007669"/>
    <property type="project" value="UniProtKB-KW"/>
</dbReference>
<evidence type="ECO:0000256" key="3">
    <source>
        <dbReference type="ARBA" id="ARBA00022741"/>
    </source>
</evidence>
<dbReference type="PANTHER" id="PTHR45992">
    <property type="entry name" value="EUKARYOTIC ELONGATION FACTOR 2 KINASE-RELATED"/>
    <property type="match status" value="1"/>
</dbReference>
<dbReference type="InterPro" id="IPR004166">
    <property type="entry name" value="a-kinase_dom"/>
</dbReference>
<comment type="caution">
    <text evidence="7">The sequence shown here is derived from an EMBL/GenBank/DDBJ whole genome shotgun (WGS) entry which is preliminary data.</text>
</comment>
<evidence type="ECO:0000256" key="2">
    <source>
        <dbReference type="ARBA" id="ARBA00022679"/>
    </source>
</evidence>
<feature type="domain" description="Alpha-type protein kinase" evidence="6">
    <location>
        <begin position="366"/>
        <end position="673"/>
    </location>
</feature>
<organism evidence="7 8">
    <name type="scientific">Fistulifera solaris</name>
    <name type="common">Oleaginous diatom</name>
    <dbReference type="NCBI Taxonomy" id="1519565"/>
    <lineage>
        <taxon>Eukaryota</taxon>
        <taxon>Sar</taxon>
        <taxon>Stramenopiles</taxon>
        <taxon>Ochrophyta</taxon>
        <taxon>Bacillariophyta</taxon>
        <taxon>Bacillariophyceae</taxon>
        <taxon>Bacillariophycidae</taxon>
        <taxon>Naviculales</taxon>
        <taxon>Naviculaceae</taxon>
        <taxon>Fistulifera</taxon>
    </lineage>
</organism>
<dbReference type="Gene3D" id="3.20.200.10">
    <property type="entry name" value="MHCK/EF2 kinase"/>
    <property type="match status" value="1"/>
</dbReference>